<keyword evidence="1" id="KW-1133">Transmembrane helix</keyword>
<dbReference type="CDD" id="cd12797">
    <property type="entry name" value="M23_peptidase"/>
    <property type="match status" value="1"/>
</dbReference>
<feature type="domain" description="M23ase beta-sheet core" evidence="2">
    <location>
        <begin position="137"/>
        <end position="245"/>
    </location>
</feature>
<dbReference type="Proteomes" id="UP000316560">
    <property type="component" value="Unassembled WGS sequence"/>
</dbReference>
<proteinExistence type="predicted"/>
<comment type="caution">
    <text evidence="3">The sequence shown here is derived from an EMBL/GenBank/DDBJ whole genome shotgun (WGS) entry which is preliminary data.</text>
</comment>
<dbReference type="Pfam" id="PF01551">
    <property type="entry name" value="Peptidase_M23"/>
    <property type="match status" value="1"/>
</dbReference>
<accession>A0A8H2PTQ7</accession>
<dbReference type="SUPFAM" id="SSF51261">
    <property type="entry name" value="Duplicated hybrid motif"/>
    <property type="match status" value="1"/>
</dbReference>
<dbReference type="PANTHER" id="PTHR21666">
    <property type="entry name" value="PEPTIDASE-RELATED"/>
    <property type="match status" value="1"/>
</dbReference>
<dbReference type="InterPro" id="IPR050570">
    <property type="entry name" value="Cell_wall_metabolism_enzyme"/>
</dbReference>
<evidence type="ECO:0000256" key="1">
    <source>
        <dbReference type="SAM" id="Phobius"/>
    </source>
</evidence>
<dbReference type="Gene3D" id="2.70.70.10">
    <property type="entry name" value="Glucose Permease (Domain IIA)"/>
    <property type="match status" value="1"/>
</dbReference>
<organism evidence="3 4">
    <name type="scientific">Rhodoglobus vestalii</name>
    <dbReference type="NCBI Taxonomy" id="193384"/>
    <lineage>
        <taxon>Bacteria</taxon>
        <taxon>Bacillati</taxon>
        <taxon>Actinomycetota</taxon>
        <taxon>Actinomycetes</taxon>
        <taxon>Micrococcales</taxon>
        <taxon>Microbacteriaceae</taxon>
        <taxon>Rhodoglobus</taxon>
    </lineage>
</organism>
<feature type="transmembrane region" description="Helical" evidence="1">
    <location>
        <begin position="41"/>
        <end position="61"/>
    </location>
</feature>
<keyword evidence="1" id="KW-0472">Membrane</keyword>
<protein>
    <submittedName>
        <fullName evidence="3">Peptidase M23-like protein</fullName>
    </submittedName>
</protein>
<dbReference type="InterPro" id="IPR011055">
    <property type="entry name" value="Dup_hybrid_motif"/>
</dbReference>
<dbReference type="AlphaFoldDB" id="A0A8H2PTQ7"/>
<sequence length="288" mass="30705">MSRAIAGLYRVRGAIISAAVVLIFVGTLGSLLVSIDPLNAVFRLLPLVGIAGMLFAFALIIPGVKLLPTRDAVQVTSPVVGRWLAINSPATKVPSHGVRAYGQAYAIDLVYEPNHRERPVFGSGTAMRRPAEYPAFGEPVRAMIDGVVVKVDDSQRDHRARSTVLAVVYMMFEGAIRELGGPRLIIGNHVTIRRSDGIYALVAHLQQGSAIVREGDGVVAGQEIAACGNTGNTSEPHVHAQLMDRASAWTGQGVPLVFADVKLDEDSTVQDAVPANNQHMTVSESASR</sequence>
<dbReference type="RefSeq" id="WP_141989350.1">
    <property type="nucleotide sequence ID" value="NZ_VFRA01000001.1"/>
</dbReference>
<reference evidence="3 4" key="1">
    <citation type="submission" date="2019-06" db="EMBL/GenBank/DDBJ databases">
        <title>Sequencing the genomes of 1000 actinobacteria strains.</title>
        <authorList>
            <person name="Klenk H.-P."/>
        </authorList>
    </citation>
    <scope>NUCLEOTIDE SEQUENCE [LARGE SCALE GENOMIC DNA]</scope>
    <source>
        <strain evidence="3 4">DSM 21947</strain>
    </source>
</reference>
<dbReference type="OrthoDB" id="9809488at2"/>
<evidence type="ECO:0000313" key="3">
    <source>
        <dbReference type="EMBL" id="TQO18787.1"/>
    </source>
</evidence>
<evidence type="ECO:0000259" key="2">
    <source>
        <dbReference type="Pfam" id="PF01551"/>
    </source>
</evidence>
<dbReference type="PANTHER" id="PTHR21666:SF270">
    <property type="entry name" value="MUREIN HYDROLASE ACTIVATOR ENVC"/>
    <property type="match status" value="1"/>
</dbReference>
<dbReference type="EMBL" id="VFRA01000001">
    <property type="protein sequence ID" value="TQO18787.1"/>
    <property type="molecule type" value="Genomic_DNA"/>
</dbReference>
<feature type="transmembrane region" description="Helical" evidence="1">
    <location>
        <begin position="12"/>
        <end position="35"/>
    </location>
</feature>
<evidence type="ECO:0000313" key="4">
    <source>
        <dbReference type="Proteomes" id="UP000316560"/>
    </source>
</evidence>
<name>A0A8H2PTQ7_9MICO</name>
<dbReference type="GO" id="GO:0004222">
    <property type="term" value="F:metalloendopeptidase activity"/>
    <property type="evidence" value="ECO:0007669"/>
    <property type="project" value="TreeGrafter"/>
</dbReference>
<dbReference type="InterPro" id="IPR016047">
    <property type="entry name" value="M23ase_b-sheet_dom"/>
</dbReference>
<gene>
    <name evidence="3" type="ORF">FB472_0309</name>
</gene>
<keyword evidence="1" id="KW-0812">Transmembrane</keyword>
<keyword evidence="4" id="KW-1185">Reference proteome</keyword>